<dbReference type="EMBL" id="JARPUR010000006">
    <property type="protein sequence ID" value="KAK4874451.1"/>
    <property type="molecule type" value="Genomic_DNA"/>
</dbReference>
<gene>
    <name evidence="3" type="ORF">RN001_013811</name>
</gene>
<keyword evidence="2" id="KW-1133">Transmembrane helix</keyword>
<reference evidence="4" key="1">
    <citation type="submission" date="2023-01" db="EMBL/GenBank/DDBJ databases">
        <title>Key to firefly adult light organ development and bioluminescence: homeobox transcription factors regulate luciferase expression and transportation to peroxisome.</title>
        <authorList>
            <person name="Fu X."/>
        </authorList>
    </citation>
    <scope>NUCLEOTIDE SEQUENCE [LARGE SCALE GENOMIC DNA]</scope>
</reference>
<dbReference type="AlphaFoldDB" id="A0AAN7P325"/>
<evidence type="ECO:0000256" key="2">
    <source>
        <dbReference type="SAM" id="Phobius"/>
    </source>
</evidence>
<evidence type="ECO:0000256" key="1">
    <source>
        <dbReference type="SAM" id="MobiDB-lite"/>
    </source>
</evidence>
<feature type="transmembrane region" description="Helical" evidence="2">
    <location>
        <begin position="328"/>
        <end position="349"/>
    </location>
</feature>
<proteinExistence type="predicted"/>
<keyword evidence="2" id="KW-0812">Transmembrane</keyword>
<sequence>MTSDFERFENEDIDTEVAETINDRYEADEMNDGEVDNENEAEETITVKANKWVIVQYEFNKRIRHFVGNVLRETAEGWEVKFLRCDRKDFFWSKFDYYIPETQPAHQKSITEMLSWNSDVADNPYQTTTLSASLPLPHTYSQQNAAHYNKDNFNSICSSSYRVGGLCNKIATYDTGVSDDTCSDTNTYYENHHYGYQYTCKNEVKNSDCMFSDNSDTNQLSYYECDETLPKRFSRSNFCEQSCIKKNGHFSRDNKFSSSSFKDGRRIYPNQSSLQRTESTAPSLPPDLTLRLPHLSDRPQSSLSSGVTSAVVDGCGGHCETFENICYYFLQVAFTMGILIGTSLSIAGAVLRKSAARNLQVLVYIGALLSMVSALLLAIQCSARYNAQKRKKSLKNAKRTTIPMDTLTTRPVILQQQPLINDNDERSPTTLHFQITAPRLQTQRSAIKDEQGIPWWRRKDLN</sequence>
<dbReference type="Proteomes" id="UP001353858">
    <property type="component" value="Unassembled WGS sequence"/>
</dbReference>
<evidence type="ECO:0000313" key="4">
    <source>
        <dbReference type="Proteomes" id="UP001353858"/>
    </source>
</evidence>
<name>A0AAN7P325_9COLE</name>
<feature type="region of interest" description="Disordered" evidence="1">
    <location>
        <begin position="255"/>
        <end position="290"/>
    </location>
</feature>
<comment type="caution">
    <text evidence="3">The sequence shown here is derived from an EMBL/GenBank/DDBJ whole genome shotgun (WGS) entry which is preliminary data.</text>
</comment>
<feature type="transmembrane region" description="Helical" evidence="2">
    <location>
        <begin position="361"/>
        <end position="379"/>
    </location>
</feature>
<keyword evidence="4" id="KW-1185">Reference proteome</keyword>
<organism evidence="3 4">
    <name type="scientific">Aquatica leii</name>
    <dbReference type="NCBI Taxonomy" id="1421715"/>
    <lineage>
        <taxon>Eukaryota</taxon>
        <taxon>Metazoa</taxon>
        <taxon>Ecdysozoa</taxon>
        <taxon>Arthropoda</taxon>
        <taxon>Hexapoda</taxon>
        <taxon>Insecta</taxon>
        <taxon>Pterygota</taxon>
        <taxon>Neoptera</taxon>
        <taxon>Endopterygota</taxon>
        <taxon>Coleoptera</taxon>
        <taxon>Polyphaga</taxon>
        <taxon>Elateriformia</taxon>
        <taxon>Elateroidea</taxon>
        <taxon>Lampyridae</taxon>
        <taxon>Luciolinae</taxon>
        <taxon>Aquatica</taxon>
    </lineage>
</organism>
<accession>A0AAN7P325</accession>
<protein>
    <submittedName>
        <fullName evidence="3">Uncharacterized protein</fullName>
    </submittedName>
</protein>
<feature type="compositionally biased region" description="Polar residues" evidence="1">
    <location>
        <begin position="269"/>
        <end position="282"/>
    </location>
</feature>
<evidence type="ECO:0000313" key="3">
    <source>
        <dbReference type="EMBL" id="KAK4874451.1"/>
    </source>
</evidence>
<keyword evidence="2" id="KW-0472">Membrane</keyword>